<evidence type="ECO:0000256" key="1">
    <source>
        <dbReference type="SAM" id="MobiDB-lite"/>
    </source>
</evidence>
<sequence length="108" mass="12393">MPNCETSLIRLTPDRDTLSELTHTLSQITRIVLRDAELFQKAHIKWRNNSHPGHTTPIEKQLRTNQTEILCTIGMGMSQNMDERGEPLSARTRHPSGRKDTPTLRRHA</sequence>
<gene>
    <name evidence="2" type="ORF">CEXT_347721</name>
</gene>
<comment type="caution">
    <text evidence="2">The sequence shown here is derived from an EMBL/GenBank/DDBJ whole genome shotgun (WGS) entry which is preliminary data.</text>
</comment>
<evidence type="ECO:0000313" key="3">
    <source>
        <dbReference type="Proteomes" id="UP001054945"/>
    </source>
</evidence>
<feature type="compositionally biased region" description="Basic and acidic residues" evidence="1">
    <location>
        <begin position="97"/>
        <end position="108"/>
    </location>
</feature>
<keyword evidence="3" id="KW-1185">Reference proteome</keyword>
<accession>A0AAV4SH49</accession>
<reference evidence="2 3" key="1">
    <citation type="submission" date="2021-06" db="EMBL/GenBank/DDBJ databases">
        <title>Caerostris extrusa draft genome.</title>
        <authorList>
            <person name="Kono N."/>
            <person name="Arakawa K."/>
        </authorList>
    </citation>
    <scope>NUCLEOTIDE SEQUENCE [LARGE SCALE GENOMIC DNA]</scope>
</reference>
<protein>
    <submittedName>
        <fullName evidence="2">Uncharacterized protein</fullName>
    </submittedName>
</protein>
<evidence type="ECO:0000313" key="2">
    <source>
        <dbReference type="EMBL" id="GIY32521.1"/>
    </source>
</evidence>
<name>A0AAV4SH49_CAEEX</name>
<organism evidence="2 3">
    <name type="scientific">Caerostris extrusa</name>
    <name type="common">Bark spider</name>
    <name type="synonym">Caerostris bankana</name>
    <dbReference type="NCBI Taxonomy" id="172846"/>
    <lineage>
        <taxon>Eukaryota</taxon>
        <taxon>Metazoa</taxon>
        <taxon>Ecdysozoa</taxon>
        <taxon>Arthropoda</taxon>
        <taxon>Chelicerata</taxon>
        <taxon>Arachnida</taxon>
        <taxon>Araneae</taxon>
        <taxon>Araneomorphae</taxon>
        <taxon>Entelegynae</taxon>
        <taxon>Araneoidea</taxon>
        <taxon>Araneidae</taxon>
        <taxon>Caerostris</taxon>
    </lineage>
</organism>
<dbReference type="EMBL" id="BPLR01009521">
    <property type="protein sequence ID" value="GIY32521.1"/>
    <property type="molecule type" value="Genomic_DNA"/>
</dbReference>
<proteinExistence type="predicted"/>
<feature type="region of interest" description="Disordered" evidence="1">
    <location>
        <begin position="76"/>
        <end position="108"/>
    </location>
</feature>
<dbReference type="AlphaFoldDB" id="A0AAV4SH49"/>
<dbReference type="Proteomes" id="UP001054945">
    <property type="component" value="Unassembled WGS sequence"/>
</dbReference>